<comment type="similarity">
    <text evidence="1 12">Belongs to the SPC24 family.</text>
</comment>
<dbReference type="AlphaFoldDB" id="A0A669B5W0"/>
<evidence type="ECO:0000256" key="12">
    <source>
        <dbReference type="RuleBase" id="RU368011"/>
    </source>
</evidence>
<evidence type="ECO:0000256" key="2">
    <source>
        <dbReference type="ARBA" id="ARBA00013690"/>
    </source>
</evidence>
<feature type="coiled-coil region" evidence="13">
    <location>
        <begin position="58"/>
        <end position="123"/>
    </location>
</feature>
<keyword evidence="3 12" id="KW-0158">Chromosome</keyword>
<comment type="function">
    <text evidence="11">Acts as a component of the essential kinetochore-associated NDC80 complex, which is required for chromosome segregation and spindle checkpoint activity. Required for kinetochore integrity and the organization of stable microtubule binding sites in the outer plate of the kinetochore. The NDC80 complex synergistically enhances the affinity of the SKA1 complex for microtubules and may allow the NDC80 complex to track depolymerizing microtubules.</text>
</comment>
<reference evidence="15" key="1">
    <citation type="submission" date="2012-01" db="EMBL/GenBank/DDBJ databases">
        <title>The Genome Sequence of Oreochromis niloticus (Nile Tilapia).</title>
        <authorList>
            <consortium name="Broad Institute Genome Assembly Team"/>
            <consortium name="Broad Institute Sequencing Platform"/>
            <person name="Di Palma F."/>
            <person name="Johnson J."/>
            <person name="Lander E.S."/>
            <person name="Lindblad-Toh K."/>
        </authorList>
    </citation>
    <scope>NUCLEOTIDE SEQUENCE [LARGE SCALE GENOMIC DNA]</scope>
</reference>
<evidence type="ECO:0000313" key="14">
    <source>
        <dbReference type="Ensembl" id="ENSONIP00000030777.1"/>
    </source>
</evidence>
<dbReference type="PANTHER" id="PTHR22142">
    <property type="match status" value="1"/>
</dbReference>
<keyword evidence="4 12" id="KW-0132">Cell division</keyword>
<name>A0A669B5W0_ORENI</name>
<keyword evidence="9 12" id="KW-0131">Cell cycle</keyword>
<evidence type="ECO:0000256" key="7">
    <source>
        <dbReference type="ARBA" id="ARBA00023054"/>
    </source>
</evidence>
<sequence length="189" mass="21649">TLEDVVGHSFCVLKAVKFCGTHVNRLSVSEKRHCFLSVCRCPPSSDLAQIEENAGQRLLDMEQEKMQREKELESLEEQLRQCTAKSQITDSELQFLQREFESLRNAENELEILQSEVEEDTTEVIPSAVYVAQVYYLITKIKWEYDTPANILKGVHYGADLATPINIDTSSRSRVDVSDQLWGFVSTEW</sequence>
<keyword evidence="5 12" id="KW-0498">Mitosis</keyword>
<evidence type="ECO:0000256" key="13">
    <source>
        <dbReference type="SAM" id="Coils"/>
    </source>
</evidence>
<dbReference type="Pfam" id="PF08286">
    <property type="entry name" value="Spc24"/>
    <property type="match status" value="1"/>
</dbReference>
<dbReference type="GO" id="GO:0005634">
    <property type="term" value="C:nucleus"/>
    <property type="evidence" value="ECO:0007669"/>
    <property type="project" value="UniProtKB-SubCell"/>
</dbReference>
<keyword evidence="15" id="KW-1185">Reference proteome</keyword>
<keyword evidence="10 12" id="KW-0137">Centromere</keyword>
<organism evidence="14 15">
    <name type="scientific">Oreochromis niloticus</name>
    <name type="common">Nile tilapia</name>
    <name type="synonym">Tilapia nilotica</name>
    <dbReference type="NCBI Taxonomy" id="8128"/>
    <lineage>
        <taxon>Eukaryota</taxon>
        <taxon>Metazoa</taxon>
        <taxon>Chordata</taxon>
        <taxon>Craniata</taxon>
        <taxon>Vertebrata</taxon>
        <taxon>Euteleostomi</taxon>
        <taxon>Actinopterygii</taxon>
        <taxon>Neopterygii</taxon>
        <taxon>Teleostei</taxon>
        <taxon>Neoteleostei</taxon>
        <taxon>Acanthomorphata</taxon>
        <taxon>Ovalentaria</taxon>
        <taxon>Cichlomorphae</taxon>
        <taxon>Cichliformes</taxon>
        <taxon>Cichlidae</taxon>
        <taxon>African cichlids</taxon>
        <taxon>Pseudocrenilabrinae</taxon>
        <taxon>Oreochromini</taxon>
        <taxon>Oreochromis</taxon>
    </lineage>
</organism>
<keyword evidence="6 12" id="KW-0995">Kinetochore</keyword>
<evidence type="ECO:0000256" key="5">
    <source>
        <dbReference type="ARBA" id="ARBA00022776"/>
    </source>
</evidence>
<dbReference type="Proteomes" id="UP000005207">
    <property type="component" value="Linkage group LG4"/>
</dbReference>
<evidence type="ECO:0000256" key="8">
    <source>
        <dbReference type="ARBA" id="ARBA00023242"/>
    </source>
</evidence>
<evidence type="ECO:0000256" key="3">
    <source>
        <dbReference type="ARBA" id="ARBA00022454"/>
    </source>
</evidence>
<keyword evidence="7 13" id="KW-0175">Coiled coil</keyword>
<evidence type="ECO:0000256" key="1">
    <source>
        <dbReference type="ARBA" id="ARBA00007804"/>
    </source>
</evidence>
<comment type="subcellular location">
    <subcellularLocation>
        <location evidence="12">Nucleus</location>
    </subcellularLocation>
    <subcellularLocation>
        <location evidence="12">Chromosome</location>
        <location evidence="12">Centromere</location>
        <location evidence="12">Kinetochore</location>
    </subcellularLocation>
</comment>
<dbReference type="GO" id="GO:0007059">
    <property type="term" value="P:chromosome segregation"/>
    <property type="evidence" value="ECO:0007669"/>
    <property type="project" value="TreeGrafter"/>
</dbReference>
<evidence type="ECO:0000256" key="6">
    <source>
        <dbReference type="ARBA" id="ARBA00022838"/>
    </source>
</evidence>
<evidence type="ECO:0000313" key="15">
    <source>
        <dbReference type="Proteomes" id="UP000005207"/>
    </source>
</evidence>
<dbReference type="Gene3D" id="3.30.160.570">
    <property type="entry name" value="Ncd80 complex, Spc24 subunit"/>
    <property type="match status" value="1"/>
</dbReference>
<dbReference type="GeneTree" id="ENSGT00390000005584"/>
<comment type="subunit">
    <text evidence="12">Component of the NDC80 complex.</text>
</comment>
<protein>
    <recommendedName>
        <fullName evidence="2 12">Kinetochore protein Spc24</fullName>
    </recommendedName>
</protein>
<dbReference type="GO" id="GO:0031262">
    <property type="term" value="C:Ndc80 complex"/>
    <property type="evidence" value="ECO:0007669"/>
    <property type="project" value="TreeGrafter"/>
</dbReference>
<reference evidence="14" key="2">
    <citation type="submission" date="2025-08" db="UniProtKB">
        <authorList>
            <consortium name="Ensembl"/>
        </authorList>
    </citation>
    <scope>IDENTIFICATION</scope>
</reference>
<dbReference type="PANTHER" id="PTHR22142:SF2">
    <property type="entry name" value="KINETOCHORE PROTEIN SPC24"/>
    <property type="match status" value="1"/>
</dbReference>
<reference evidence="14" key="3">
    <citation type="submission" date="2025-09" db="UniProtKB">
        <authorList>
            <consortium name="Ensembl"/>
        </authorList>
    </citation>
    <scope>IDENTIFICATION</scope>
</reference>
<keyword evidence="8 12" id="KW-0539">Nucleus</keyword>
<evidence type="ECO:0000256" key="9">
    <source>
        <dbReference type="ARBA" id="ARBA00023306"/>
    </source>
</evidence>
<evidence type="ECO:0000256" key="10">
    <source>
        <dbReference type="ARBA" id="ARBA00023328"/>
    </source>
</evidence>
<evidence type="ECO:0000256" key="11">
    <source>
        <dbReference type="ARBA" id="ARBA00045419"/>
    </source>
</evidence>
<dbReference type="InterPro" id="IPR013252">
    <property type="entry name" value="Ndc80_Spc24"/>
</dbReference>
<proteinExistence type="inferred from homology"/>
<dbReference type="GO" id="GO:0008017">
    <property type="term" value="F:microtubule binding"/>
    <property type="evidence" value="ECO:0007669"/>
    <property type="project" value="TreeGrafter"/>
</dbReference>
<accession>A0A669B5W0</accession>
<evidence type="ECO:0000256" key="4">
    <source>
        <dbReference type="ARBA" id="ARBA00022618"/>
    </source>
</evidence>
<gene>
    <name evidence="14" type="primary">spc24</name>
</gene>
<dbReference type="Ensembl" id="ENSONIT00000059117.1">
    <property type="protein sequence ID" value="ENSONIP00000030777.1"/>
    <property type="gene ID" value="ENSONIG00000008221.2"/>
</dbReference>
<dbReference type="GO" id="GO:0051301">
    <property type="term" value="P:cell division"/>
    <property type="evidence" value="ECO:0007669"/>
    <property type="project" value="UniProtKB-UniRule"/>
</dbReference>